<accession>A0A3G5AE65</accession>
<protein>
    <submittedName>
        <fullName evidence="1">Uncharacterized protein</fullName>
    </submittedName>
</protein>
<proteinExistence type="predicted"/>
<gene>
    <name evidence="1" type="ORF">Satyrvirus15_15</name>
</gene>
<sequence length="279" mass="33269">MAISHNKFVMFTKEDRKKIMKDYFKIISEKKPFKKYTKNELVNAARGMYIYNDLKNKSKNELYNAIKKSYTEKKYPIVHENSLTAWGNQAAEKYGLEIRDILKMKPGEKMKIIFMDRNVGEYLHNPIIGHKYDPLKKGFTYGTYTHAKDLTGKLEFDDGIKFENFQWEINAASLNDKCGCNDFWDEISSCINIKELNPKIKIGYRGPAIKYLDAKKLPKYYIHYGTWWDDYLPFRTHNFLTINRDDQRGGSKDYYYKYLKYKTKYNNKIIKYTCSKFKK</sequence>
<organism evidence="1">
    <name type="scientific">Satyrvirus sp</name>
    <dbReference type="NCBI Taxonomy" id="2487771"/>
    <lineage>
        <taxon>Viruses</taxon>
        <taxon>Varidnaviria</taxon>
        <taxon>Bamfordvirae</taxon>
        <taxon>Nucleocytoviricota</taxon>
        <taxon>Megaviricetes</taxon>
        <taxon>Imitervirales</taxon>
        <taxon>Mimiviridae</taxon>
        <taxon>Megamimivirinae</taxon>
    </lineage>
</organism>
<reference evidence="1" key="1">
    <citation type="submission" date="2018-10" db="EMBL/GenBank/DDBJ databases">
        <title>Hidden diversity of soil giant viruses.</title>
        <authorList>
            <person name="Schulz F."/>
            <person name="Alteio L."/>
            <person name="Goudeau D."/>
            <person name="Ryan E.M."/>
            <person name="Malmstrom R.R."/>
            <person name="Blanchard J."/>
            <person name="Woyke T."/>
        </authorList>
    </citation>
    <scope>NUCLEOTIDE SEQUENCE</scope>
    <source>
        <strain evidence="1">SAV1</strain>
    </source>
</reference>
<evidence type="ECO:0000313" key="1">
    <source>
        <dbReference type="EMBL" id="AYV85418.1"/>
    </source>
</evidence>
<dbReference type="EMBL" id="MK072451">
    <property type="protein sequence ID" value="AYV85418.1"/>
    <property type="molecule type" value="Genomic_DNA"/>
</dbReference>
<name>A0A3G5AE65_9VIRU</name>